<keyword evidence="11" id="KW-0472">Membrane</keyword>
<feature type="non-terminal residue" evidence="15">
    <location>
        <position position="1"/>
    </location>
</feature>
<feature type="domain" description="Endoplasmic reticulum vesicle transporter C-terminal" evidence="13">
    <location>
        <begin position="271"/>
        <end position="358"/>
    </location>
</feature>
<dbReference type="PANTHER" id="PTHR10984">
    <property type="entry name" value="ENDOPLASMIC RETICULUM-GOLGI INTERMEDIATE COMPARTMENT PROTEIN"/>
    <property type="match status" value="1"/>
</dbReference>
<dbReference type="GO" id="GO:0006888">
    <property type="term" value="P:endoplasmic reticulum to Golgi vesicle-mediated transport"/>
    <property type="evidence" value="ECO:0007669"/>
    <property type="project" value="UniProtKB-UniRule"/>
</dbReference>
<dbReference type="GO" id="GO:0006890">
    <property type="term" value="P:retrograde vesicle-mediated transport, Golgi to endoplasmic reticulum"/>
    <property type="evidence" value="ECO:0007669"/>
    <property type="project" value="TreeGrafter"/>
</dbReference>
<keyword evidence="12" id="KW-0813">Transport</keyword>
<organism evidence="15 16">
    <name type="scientific">Polypterus senegalus</name>
    <name type="common">Senegal bichir</name>
    <dbReference type="NCBI Taxonomy" id="55291"/>
    <lineage>
        <taxon>Eukaryota</taxon>
        <taxon>Metazoa</taxon>
        <taxon>Chordata</taxon>
        <taxon>Craniata</taxon>
        <taxon>Vertebrata</taxon>
        <taxon>Euteleostomi</taxon>
        <taxon>Actinopterygii</taxon>
        <taxon>Polypteriformes</taxon>
        <taxon>Polypteridae</taxon>
        <taxon>Polypterus</taxon>
    </lineage>
</organism>
<dbReference type="Pfam" id="PF02167">
    <property type="entry name" value="Cytochrom_C1"/>
    <property type="match status" value="1"/>
</dbReference>
<keyword evidence="12" id="KW-0333">Golgi apparatus</keyword>
<keyword evidence="12" id="KW-0256">Endoplasmic reticulum</keyword>
<protein>
    <recommendedName>
        <fullName evidence="12">Endoplasmic reticulum-Golgi intermediate compartment protein</fullName>
    </recommendedName>
</protein>
<dbReference type="PRINTS" id="PR00603">
    <property type="entry name" value="CYTOCHROMEC1"/>
</dbReference>
<evidence type="ECO:0000256" key="7">
    <source>
        <dbReference type="ARBA" id="ARBA00022723"/>
    </source>
</evidence>
<dbReference type="Pfam" id="PF07970">
    <property type="entry name" value="COPIIcoated_ERV"/>
    <property type="match status" value="1"/>
</dbReference>
<keyword evidence="7" id="KW-0479">Metal-binding</keyword>
<accession>A0A8X7X5L1</accession>
<dbReference type="GO" id="GO:0000139">
    <property type="term" value="C:Golgi membrane"/>
    <property type="evidence" value="ECO:0007669"/>
    <property type="project" value="UniProtKB-SubCell"/>
</dbReference>
<name>A0A8X7X5L1_POLSE</name>
<reference evidence="15 16" key="1">
    <citation type="journal article" date="2021" name="Cell">
        <title>Tracing the genetic footprints of vertebrate landing in non-teleost ray-finned fishes.</title>
        <authorList>
            <person name="Bi X."/>
            <person name="Wang K."/>
            <person name="Yang L."/>
            <person name="Pan H."/>
            <person name="Jiang H."/>
            <person name="Wei Q."/>
            <person name="Fang M."/>
            <person name="Yu H."/>
            <person name="Zhu C."/>
            <person name="Cai Y."/>
            <person name="He Y."/>
            <person name="Gan X."/>
            <person name="Zeng H."/>
            <person name="Yu D."/>
            <person name="Zhu Y."/>
            <person name="Jiang H."/>
            <person name="Qiu Q."/>
            <person name="Yang H."/>
            <person name="Zhang Y.E."/>
            <person name="Wang W."/>
            <person name="Zhu M."/>
            <person name="He S."/>
            <person name="Zhang G."/>
        </authorList>
    </citation>
    <scope>NUCLEOTIDE SEQUENCE [LARGE SCALE GENOMIC DNA]</scope>
    <source>
        <strain evidence="15">Bchr_013</strain>
    </source>
</reference>
<keyword evidence="8 12" id="KW-0931">ER-Golgi transport</keyword>
<dbReference type="GO" id="GO:0033116">
    <property type="term" value="C:endoplasmic reticulum-Golgi intermediate compartment membrane"/>
    <property type="evidence" value="ECO:0007669"/>
    <property type="project" value="UniProtKB-SubCell"/>
</dbReference>
<comment type="similarity">
    <text evidence="4">Belongs to the cytochrome c family.</text>
</comment>
<evidence type="ECO:0000313" key="16">
    <source>
        <dbReference type="Proteomes" id="UP000886611"/>
    </source>
</evidence>
<dbReference type="InterPro" id="IPR036909">
    <property type="entry name" value="Cyt_c-like_dom_sf"/>
</dbReference>
<feature type="non-terminal residue" evidence="15">
    <location>
        <position position="419"/>
    </location>
</feature>
<dbReference type="AlphaFoldDB" id="A0A8X7X5L1"/>
<comment type="subcellular location">
    <subcellularLocation>
        <location evidence="12">Endoplasmic reticulum membrane</location>
        <topology evidence="12">Multi-pass membrane protein</topology>
    </subcellularLocation>
    <subcellularLocation>
        <location evidence="2 12">Endoplasmic reticulum-Golgi intermediate compartment membrane</location>
        <topology evidence="2 12">Multi-pass membrane protein</topology>
    </subcellularLocation>
    <subcellularLocation>
        <location evidence="12">Golgi apparatus membrane</location>
        <topology evidence="12">Multi-pass membrane protein</topology>
    </subcellularLocation>
    <subcellularLocation>
        <location evidence="1">Golgi apparatus</location>
        <location evidence="1">cis-Golgi network membrane</location>
        <topology evidence="1">Multi-pass membrane protein</topology>
    </subcellularLocation>
</comment>
<evidence type="ECO:0000256" key="5">
    <source>
        <dbReference type="ARBA" id="ARBA00022617"/>
    </source>
</evidence>
<evidence type="ECO:0000313" key="15">
    <source>
        <dbReference type="EMBL" id="KAG2461530.1"/>
    </source>
</evidence>
<sequence>MFWSYTGTPATMSQVAKDVCTFLRWAAEPEHDQRKRMGLKLAARHNKWDSEEVAVHLTLALDDHARELLVEFGPVECENLKYLTTALQQLFGHRFVSEEMQNRLLTCCRKDKETIGAFAADISHYAHFRFSTFPASAQDELVLYALLHVLEALPSMTIISGMIMLILFISELQYYLTKEVHPELYVDTSRGEKLKINIDAVFPHMPCAYLSIDAMDVAGEQQLDVEHNLFKQRLDKEGKEVSTEVEKHELGKDEGGIFDPSKLDPNRCESCYGAETDDLQCCNSCDDVREAYRRRGWAFKNPDTIEQCKREGFSQKMQEQKNEGCRVYGFLEVNKVAGNFHFAPGKSFQQSHVHVRAVDGTVLMDDTAVVTRWAGYFEQLFNTDPPARKLDISKPMVLEADPPISCEPPNLTEIAQVVN</sequence>
<comment type="similarity">
    <text evidence="3 12">Belongs to the ERGIC family.</text>
</comment>
<dbReference type="PANTHER" id="PTHR10984:SF25">
    <property type="entry name" value="ENDOPLASMIC RETICULUM-GOLGI INTERMEDIATE COMPARTMENT PROTEIN 3"/>
    <property type="match status" value="1"/>
</dbReference>
<dbReference type="InterPro" id="IPR039542">
    <property type="entry name" value="Erv_N"/>
</dbReference>
<keyword evidence="16" id="KW-1185">Reference proteome</keyword>
<dbReference type="GO" id="GO:0005789">
    <property type="term" value="C:endoplasmic reticulum membrane"/>
    <property type="evidence" value="ECO:0007669"/>
    <property type="project" value="UniProtKB-SubCell"/>
</dbReference>
<keyword evidence="9" id="KW-1133">Transmembrane helix</keyword>
<evidence type="ECO:0000256" key="9">
    <source>
        <dbReference type="ARBA" id="ARBA00022989"/>
    </source>
</evidence>
<evidence type="ECO:0000256" key="10">
    <source>
        <dbReference type="ARBA" id="ARBA00023004"/>
    </source>
</evidence>
<proteinExistence type="inferred from homology"/>
<keyword evidence="6" id="KW-0812">Transmembrane</keyword>
<dbReference type="Pfam" id="PF13850">
    <property type="entry name" value="ERGIC_N"/>
    <property type="match status" value="1"/>
</dbReference>
<dbReference type="GO" id="GO:0009055">
    <property type="term" value="F:electron transfer activity"/>
    <property type="evidence" value="ECO:0007669"/>
    <property type="project" value="InterPro"/>
</dbReference>
<dbReference type="Gene3D" id="1.10.760.10">
    <property type="entry name" value="Cytochrome c-like domain"/>
    <property type="match status" value="1"/>
</dbReference>
<dbReference type="GO" id="GO:0030134">
    <property type="term" value="C:COPII-coated ER to Golgi transport vesicle"/>
    <property type="evidence" value="ECO:0007669"/>
    <property type="project" value="TreeGrafter"/>
</dbReference>
<dbReference type="GO" id="GO:0046872">
    <property type="term" value="F:metal ion binding"/>
    <property type="evidence" value="ECO:0007669"/>
    <property type="project" value="UniProtKB-KW"/>
</dbReference>
<evidence type="ECO:0000256" key="2">
    <source>
        <dbReference type="ARBA" id="ARBA00004457"/>
    </source>
</evidence>
<evidence type="ECO:0000256" key="6">
    <source>
        <dbReference type="ARBA" id="ARBA00022692"/>
    </source>
</evidence>
<dbReference type="EMBL" id="JAATIS010004524">
    <property type="protein sequence ID" value="KAG2461530.1"/>
    <property type="molecule type" value="Genomic_DNA"/>
</dbReference>
<evidence type="ECO:0000259" key="14">
    <source>
        <dbReference type="Pfam" id="PF13850"/>
    </source>
</evidence>
<evidence type="ECO:0000256" key="12">
    <source>
        <dbReference type="RuleBase" id="RU369013"/>
    </source>
</evidence>
<dbReference type="Proteomes" id="UP000886611">
    <property type="component" value="Unassembled WGS sequence"/>
</dbReference>
<feature type="domain" description="Endoplasmic reticulum vesicle transporter N-terminal" evidence="14">
    <location>
        <begin position="156"/>
        <end position="223"/>
    </location>
</feature>
<evidence type="ECO:0000259" key="13">
    <source>
        <dbReference type="Pfam" id="PF07970"/>
    </source>
</evidence>
<dbReference type="InterPro" id="IPR002326">
    <property type="entry name" value="Cyt_c1"/>
</dbReference>
<keyword evidence="5" id="KW-0349">Heme</keyword>
<evidence type="ECO:0000256" key="3">
    <source>
        <dbReference type="ARBA" id="ARBA00005648"/>
    </source>
</evidence>
<gene>
    <name evidence="15" type="primary">Ergic3</name>
    <name evidence="15" type="ORF">GTO96_0008306</name>
</gene>
<evidence type="ECO:0000256" key="8">
    <source>
        <dbReference type="ARBA" id="ARBA00022892"/>
    </source>
</evidence>
<keyword evidence="10" id="KW-0408">Iron</keyword>
<comment type="caution">
    <text evidence="15">The sequence shown here is derived from an EMBL/GenBank/DDBJ whole genome shotgun (WGS) entry which is preliminary data.</text>
</comment>
<dbReference type="InterPro" id="IPR012936">
    <property type="entry name" value="Erv_C"/>
</dbReference>
<dbReference type="GO" id="GO:0020037">
    <property type="term" value="F:heme binding"/>
    <property type="evidence" value="ECO:0007669"/>
    <property type="project" value="InterPro"/>
</dbReference>
<comment type="function">
    <text evidence="12">Plays a role in transport between endoplasmic reticulum and Golgi.</text>
</comment>
<evidence type="ECO:0000256" key="1">
    <source>
        <dbReference type="ARBA" id="ARBA00004257"/>
    </source>
</evidence>
<dbReference type="InterPro" id="IPR045888">
    <property type="entry name" value="Erv"/>
</dbReference>
<evidence type="ECO:0000256" key="4">
    <source>
        <dbReference type="ARBA" id="ARBA00006488"/>
    </source>
</evidence>
<evidence type="ECO:0000256" key="11">
    <source>
        <dbReference type="ARBA" id="ARBA00023136"/>
    </source>
</evidence>